<evidence type="ECO:0000313" key="1">
    <source>
        <dbReference type="EMBL" id="GAA3713888.1"/>
    </source>
</evidence>
<name>A0ABP7E979_9ACTN</name>
<sequence>MLGWSEGVHLRREYLVARNAVLRHLIGHHRVAAVAAESHFGRSRAADAYILGAGPDEPPRAAVGGVWSWARSAALADNRALLRLLRRHNAGRAPAERVRFYGLEMYGSGTVEPAHGGPAFEGPAGPDDTRHAEWLGRRLAEHRAAGGDHRDLAGRDAAQYATLCEVARRHPEGLILLFEQVEHLDRRVPHALGARLARGGLGACRTVGAVWRDGDPSVAYPLGRYRDLSRHLAERAATGGPGLLAAPGGTSLLDLRPWRTARPPAQGGRAPGAGEPPLDAVFADAASAFDAVLYAPSLTPAARIAPS</sequence>
<dbReference type="Pfam" id="PF05139">
    <property type="entry name" value="Erythro_esteras"/>
    <property type="match status" value="1"/>
</dbReference>
<proteinExistence type="predicted"/>
<keyword evidence="2" id="KW-1185">Reference proteome</keyword>
<dbReference type="EMBL" id="BAABEP010000003">
    <property type="protein sequence ID" value="GAA3713888.1"/>
    <property type="molecule type" value="Genomic_DNA"/>
</dbReference>
<dbReference type="SUPFAM" id="SSF159501">
    <property type="entry name" value="EreA/ChaN-like"/>
    <property type="match status" value="1"/>
</dbReference>
<gene>
    <name evidence="1" type="ORF">GCM10023082_09560</name>
</gene>
<comment type="caution">
    <text evidence="1">The sequence shown here is derived from an EMBL/GenBank/DDBJ whole genome shotgun (WGS) entry which is preliminary data.</text>
</comment>
<dbReference type="Gene3D" id="3.30.1870.10">
    <property type="entry name" value="EreA-like, domain 2"/>
    <property type="match status" value="1"/>
</dbReference>
<evidence type="ECO:0000313" key="2">
    <source>
        <dbReference type="Proteomes" id="UP001499884"/>
    </source>
</evidence>
<accession>A0ABP7E979</accession>
<protein>
    <submittedName>
        <fullName evidence="1">Uncharacterized protein</fullName>
    </submittedName>
</protein>
<dbReference type="InterPro" id="IPR007815">
    <property type="entry name" value="Emycin_Estase"/>
</dbReference>
<organism evidence="1 2">
    <name type="scientific">Streptomyces tremellae</name>
    <dbReference type="NCBI Taxonomy" id="1124239"/>
    <lineage>
        <taxon>Bacteria</taxon>
        <taxon>Bacillati</taxon>
        <taxon>Actinomycetota</taxon>
        <taxon>Actinomycetes</taxon>
        <taxon>Kitasatosporales</taxon>
        <taxon>Streptomycetaceae</taxon>
        <taxon>Streptomyces</taxon>
    </lineage>
</organism>
<dbReference type="Proteomes" id="UP001499884">
    <property type="component" value="Unassembled WGS sequence"/>
</dbReference>
<reference evidence="2" key="1">
    <citation type="journal article" date="2019" name="Int. J. Syst. Evol. Microbiol.">
        <title>The Global Catalogue of Microorganisms (GCM) 10K type strain sequencing project: providing services to taxonomists for standard genome sequencing and annotation.</title>
        <authorList>
            <consortium name="The Broad Institute Genomics Platform"/>
            <consortium name="The Broad Institute Genome Sequencing Center for Infectious Disease"/>
            <person name="Wu L."/>
            <person name="Ma J."/>
        </authorList>
    </citation>
    <scope>NUCLEOTIDE SEQUENCE [LARGE SCALE GENOMIC DNA]</scope>
    <source>
        <strain evidence="2">JCM 30846</strain>
    </source>
</reference>